<keyword evidence="3" id="KW-1185">Reference proteome</keyword>
<protein>
    <submittedName>
        <fullName evidence="2">Amidase</fullName>
        <ecNumber evidence="2">3.5.1.4</ecNumber>
    </submittedName>
</protein>
<dbReference type="InterPro" id="IPR000120">
    <property type="entry name" value="Amidase"/>
</dbReference>
<dbReference type="SUPFAM" id="SSF75304">
    <property type="entry name" value="Amidase signature (AS) enzymes"/>
    <property type="match status" value="1"/>
</dbReference>
<dbReference type="Proteomes" id="UP000526408">
    <property type="component" value="Unassembled WGS sequence"/>
</dbReference>
<dbReference type="InterPro" id="IPR023631">
    <property type="entry name" value="Amidase_dom"/>
</dbReference>
<feature type="domain" description="Amidase" evidence="1">
    <location>
        <begin position="31"/>
        <end position="444"/>
    </location>
</feature>
<evidence type="ECO:0000313" key="2">
    <source>
        <dbReference type="EMBL" id="NKX46391.1"/>
    </source>
</evidence>
<dbReference type="AlphaFoldDB" id="A0A7X6H3V9"/>
<dbReference type="EC" id="3.5.1.4" evidence="2"/>
<dbReference type="PANTHER" id="PTHR11895">
    <property type="entry name" value="TRANSAMIDASE"/>
    <property type="match status" value="1"/>
</dbReference>
<comment type="caution">
    <text evidence="2">The sequence shown here is derived from an EMBL/GenBank/DDBJ whole genome shotgun (WGS) entry which is preliminary data.</text>
</comment>
<reference evidence="2 3" key="1">
    <citation type="submission" date="2020-04" db="EMBL/GenBank/DDBJ databases">
        <authorList>
            <person name="Yoon J."/>
        </authorList>
    </citation>
    <scope>NUCLEOTIDE SEQUENCE [LARGE SCALE GENOMIC DNA]</scope>
    <source>
        <strain evidence="2 3">KMU-115</strain>
    </source>
</reference>
<evidence type="ECO:0000313" key="3">
    <source>
        <dbReference type="Proteomes" id="UP000526408"/>
    </source>
</evidence>
<dbReference type="Gene3D" id="3.90.1300.10">
    <property type="entry name" value="Amidase signature (AS) domain"/>
    <property type="match status" value="1"/>
</dbReference>
<accession>A0A7X6H3V9</accession>
<organism evidence="2 3">
    <name type="scientific">Roseicyclus persicicus</name>
    <dbReference type="NCBI Taxonomy" id="2650661"/>
    <lineage>
        <taxon>Bacteria</taxon>
        <taxon>Pseudomonadati</taxon>
        <taxon>Pseudomonadota</taxon>
        <taxon>Alphaproteobacteria</taxon>
        <taxon>Rhodobacterales</taxon>
        <taxon>Roseobacteraceae</taxon>
        <taxon>Roseicyclus</taxon>
    </lineage>
</organism>
<dbReference type="GO" id="GO:0004040">
    <property type="term" value="F:amidase activity"/>
    <property type="evidence" value="ECO:0007669"/>
    <property type="project" value="UniProtKB-EC"/>
</dbReference>
<dbReference type="PANTHER" id="PTHR11895:SF76">
    <property type="entry name" value="INDOLEACETAMIDE HYDROLASE"/>
    <property type="match status" value="1"/>
</dbReference>
<sequence length="465" mass="49193">MGAGGSMAELWELEAGALSGLIARREVSPVEVMRAVLARIDAVNGEVNAIVALRDRETLMGAARIAEAMPAEGWLHGVPVAIKDLIEVKGIRSTSGSPLMKDHVPAVDDGLARRLRAAGAIVIGKTNVPAFGLGSHTVNKVYGATRNPYDLSRSAGGSSGGAAAALATRMLPVADGSDMMGSLRNPAAWNNVYGFRPTAGLVPGEPRDSVIQHRLSTNGPMGRSVADMERLLETLSDGAYRAGSGKAPARPRIGWLGDWGGAYTMEDGILAQAEAALAAMEGLGWAVEPVAPPYPAAALWESWTILRQFAVAMSLGPYWRDEAAQAQLPPQARWEITHGFARKGAEVEWAAETRLAWLEAARALFARYDAVVLPATQVWPFPVGDRWPERIGGREMDTYHRWMEVVVPASLGGLPALALPAGFGAQGLPAGVQMIGAPGADAMLMALGRAYHDATGWPARRLPAL</sequence>
<evidence type="ECO:0000259" key="1">
    <source>
        <dbReference type="Pfam" id="PF01425"/>
    </source>
</evidence>
<dbReference type="NCBIfam" id="NF005686">
    <property type="entry name" value="PRK07486.1"/>
    <property type="match status" value="1"/>
</dbReference>
<dbReference type="InterPro" id="IPR036928">
    <property type="entry name" value="AS_sf"/>
</dbReference>
<gene>
    <name evidence="2" type="ORF">HCU73_17490</name>
</gene>
<dbReference type="Pfam" id="PF01425">
    <property type="entry name" value="Amidase"/>
    <property type="match status" value="1"/>
</dbReference>
<dbReference type="EMBL" id="JAAZQQ010000007">
    <property type="protein sequence ID" value="NKX46391.1"/>
    <property type="molecule type" value="Genomic_DNA"/>
</dbReference>
<proteinExistence type="predicted"/>
<name>A0A7X6H3V9_9RHOB</name>
<keyword evidence="2" id="KW-0378">Hydrolase</keyword>